<reference evidence="3" key="1">
    <citation type="submission" date="2010-11" db="EMBL/GenBank/DDBJ databases">
        <title>Complete genome sequence of Candidatus Liberibacter solanacearum CLso-ZC1.</title>
        <authorList>
            <person name="Lin H."/>
            <person name="Doddapaneni H.V."/>
            <person name="Lou B."/>
            <person name="Civerolo E.L."/>
            <person name="Chen C."/>
            <person name="Duan Y."/>
            <person name="Zhou L."/>
            <person name="Glynn J."/>
        </authorList>
    </citation>
    <scope>NUCLEOTIDE SEQUENCE [LARGE SCALE GENOMIC DNA]</scope>
    <source>
        <strain evidence="3">CLso-ZC1</strain>
    </source>
</reference>
<evidence type="ECO:0000313" key="3">
    <source>
        <dbReference type="Proteomes" id="UP000007038"/>
    </source>
</evidence>
<sequence>MDTKKKELEKNVLKRCCNSYLVMLYSWSPLYMVNNILFTLVYGDGEYTNTELASNTQ</sequence>
<keyword evidence="1" id="KW-0472">Membrane</keyword>
<reference evidence="2 3" key="3">
    <citation type="journal article" date="2011" name="PLoS ONE">
        <title>The Complete Genome Sequence of 'Candidatus Liberibacter solanacearum', the Bacterium Associated with Potato Zebra Chip Disease.</title>
        <authorList>
            <person name="Lin H."/>
            <person name="Lou B."/>
            <person name="Glynn J.M."/>
            <person name="Doddapaneni H."/>
            <person name="Civerolo E.L."/>
            <person name="Chen C."/>
            <person name="Duan Y."/>
            <person name="Zhou L."/>
            <person name="Vahling C.M."/>
        </authorList>
    </citation>
    <scope>NUCLEOTIDE SEQUENCE [LARGE SCALE GENOMIC DNA]</scope>
    <source>
        <strain evidence="2 3">CLso-ZC1</strain>
    </source>
</reference>
<dbReference type="KEGG" id="lso:CKC_05815"/>
<evidence type="ECO:0000256" key="1">
    <source>
        <dbReference type="SAM" id="Phobius"/>
    </source>
</evidence>
<dbReference type="EMBL" id="CP002371">
    <property type="protein sequence ID" value="ADR52908.1"/>
    <property type="molecule type" value="Genomic_DNA"/>
</dbReference>
<evidence type="ECO:0000313" key="2">
    <source>
        <dbReference type="EMBL" id="ADR52908.1"/>
    </source>
</evidence>
<keyword evidence="1" id="KW-1133">Transmembrane helix</keyword>
<feature type="transmembrane region" description="Helical" evidence="1">
    <location>
        <begin position="20"/>
        <end position="42"/>
    </location>
</feature>
<gene>
    <name evidence="2" type="ordered locus">CKC_05815</name>
</gene>
<proteinExistence type="predicted"/>
<organism evidence="2 3">
    <name type="scientific">Liberibacter solanacearum (strain CLso-ZC1)</name>
    <dbReference type="NCBI Taxonomy" id="658172"/>
    <lineage>
        <taxon>Bacteria</taxon>
        <taxon>Pseudomonadati</taxon>
        <taxon>Pseudomonadota</taxon>
        <taxon>Alphaproteobacteria</taxon>
        <taxon>Hyphomicrobiales</taxon>
        <taxon>Rhizobiaceae</taxon>
        <taxon>Liberibacter</taxon>
    </lineage>
</organism>
<protein>
    <submittedName>
        <fullName evidence="2">Uncharacterized protein</fullName>
    </submittedName>
</protein>
<dbReference type="HOGENOM" id="CLU_2991271_0_0_5"/>
<keyword evidence="1" id="KW-0812">Transmembrane</keyword>
<accession>E4UE80</accession>
<dbReference type="AlphaFoldDB" id="E4UE80"/>
<dbReference type="Proteomes" id="UP000007038">
    <property type="component" value="Chromosome"/>
</dbReference>
<reference key="2">
    <citation type="submission" date="2010-11" db="EMBL/GenBank/DDBJ databases">
        <authorList>
            <person name="Lin H."/>
            <person name="Doddapaneni H.V."/>
            <person name="Lou B."/>
            <person name="Civerolo E.L."/>
            <person name="Chen C."/>
            <person name="Duan Y."/>
            <person name="Zhou L."/>
            <person name="Glynn J."/>
        </authorList>
    </citation>
    <scope>NUCLEOTIDE SEQUENCE</scope>
    <source>
        <strain>CLso-ZC1</strain>
    </source>
</reference>
<name>E4UE80_LIBSC</name>